<evidence type="ECO:0000259" key="1">
    <source>
        <dbReference type="Pfam" id="PF13640"/>
    </source>
</evidence>
<feature type="domain" description="Prolyl 4-hydroxylase alpha subunit Fe(2+) 2OG dioxygenase" evidence="1">
    <location>
        <begin position="137"/>
        <end position="239"/>
    </location>
</feature>
<proteinExistence type="predicted"/>
<protein>
    <submittedName>
        <fullName evidence="2">2OG-Fe(II) oxygenase</fullName>
    </submittedName>
</protein>
<evidence type="ECO:0000313" key="2">
    <source>
        <dbReference type="EMBL" id="MFD1344817.1"/>
    </source>
</evidence>
<keyword evidence="3" id="KW-1185">Reference proteome</keyword>
<reference evidence="3" key="1">
    <citation type="journal article" date="2019" name="Int. J. Syst. Evol. Microbiol.">
        <title>The Global Catalogue of Microorganisms (GCM) 10K type strain sequencing project: providing services to taxonomists for standard genome sequencing and annotation.</title>
        <authorList>
            <consortium name="The Broad Institute Genomics Platform"/>
            <consortium name="The Broad Institute Genome Sequencing Center for Infectious Disease"/>
            <person name="Wu L."/>
            <person name="Ma J."/>
        </authorList>
    </citation>
    <scope>NUCLEOTIDE SEQUENCE [LARGE SCALE GENOMIC DNA]</scope>
    <source>
        <strain evidence="3">CCUG 62953</strain>
    </source>
</reference>
<dbReference type="RefSeq" id="WP_386806383.1">
    <property type="nucleotide sequence ID" value="NZ_JBHTMU010000080.1"/>
</dbReference>
<dbReference type="InterPro" id="IPR044862">
    <property type="entry name" value="Pro_4_hyd_alph_FE2OG_OXY"/>
</dbReference>
<evidence type="ECO:0000313" key="3">
    <source>
        <dbReference type="Proteomes" id="UP001597135"/>
    </source>
</evidence>
<dbReference type="Gene3D" id="2.60.120.620">
    <property type="entry name" value="q2cbj1_9rhob like domain"/>
    <property type="match status" value="1"/>
</dbReference>
<dbReference type="EMBL" id="JBHTMU010000080">
    <property type="protein sequence ID" value="MFD1344817.1"/>
    <property type="molecule type" value="Genomic_DNA"/>
</dbReference>
<name>A0ABW3ZNV2_9RHOB</name>
<sequence length="303" mass="34001">MIFELPLAYEVTGNVSTQDISVAINNRMSQLLNEAPKLASAYQKAQPFPHIALDNFLPLDVMDALNDCFPEAESNVWTKLPTDDQRGKWAANDEACFPPQLRSLVHELNSSTFLKFLEIVTGIDDLIVDAKLSGGGLHRIEQGGKLSVHLDFSHNPSTRLNRRLNLLLYFNKDWREEYGGNLELWRWGKASDERRAEVKILPVYNRCAIFSTSPISWHGHPDPLTCPPGMARNSLALYYFSNGRASEEGVEHNTLFRSTSAERPSLGTRFVRLASSGVVKDIMPPVLHRALRGAWNRKGGSEN</sequence>
<dbReference type="Pfam" id="PF13640">
    <property type="entry name" value="2OG-FeII_Oxy_3"/>
    <property type="match status" value="1"/>
</dbReference>
<accession>A0ABW3ZNV2</accession>
<gene>
    <name evidence="2" type="ORF">ACFQ4E_20475</name>
</gene>
<organism evidence="2 3">
    <name type="scientific">Litorisediminicola beolgyonensis</name>
    <dbReference type="NCBI Taxonomy" id="1173614"/>
    <lineage>
        <taxon>Bacteria</taxon>
        <taxon>Pseudomonadati</taxon>
        <taxon>Pseudomonadota</taxon>
        <taxon>Alphaproteobacteria</taxon>
        <taxon>Rhodobacterales</taxon>
        <taxon>Paracoccaceae</taxon>
        <taxon>Litorisediminicola</taxon>
    </lineage>
</organism>
<dbReference type="Proteomes" id="UP001597135">
    <property type="component" value="Unassembled WGS sequence"/>
</dbReference>
<comment type="caution">
    <text evidence="2">The sequence shown here is derived from an EMBL/GenBank/DDBJ whole genome shotgun (WGS) entry which is preliminary data.</text>
</comment>